<dbReference type="RefSeq" id="WP_072945278.1">
    <property type="nucleotide sequence ID" value="NZ_FQWO01000011.1"/>
</dbReference>
<evidence type="ECO:0000259" key="1">
    <source>
        <dbReference type="Pfam" id="PF18925"/>
    </source>
</evidence>
<reference evidence="4" key="1">
    <citation type="submission" date="2016-11" db="EMBL/GenBank/DDBJ databases">
        <authorList>
            <person name="Varghese N."/>
            <person name="Submissions S."/>
        </authorList>
    </citation>
    <scope>NUCLEOTIDE SEQUENCE [LARGE SCALE GENOMIC DNA]</scope>
    <source>
        <strain evidence="4">DSM 19729</strain>
    </source>
</reference>
<keyword evidence="5" id="KW-1185">Reference proteome</keyword>
<evidence type="ECO:0000313" key="2">
    <source>
        <dbReference type="EMBL" id="PRZ21268.1"/>
    </source>
</evidence>
<accession>A0A1M5SA86</accession>
<sequence length="147" mass="16772">MVLVLNRTYFPEGTQGVLEWNGTIVCYTIELPWLQNQRRISCIPEGEYVLVKRFSPKFQWHLHLRSVPGRDLILIHPANDAKKELLGCIAPVSQHSGIGKGCFSRKAFEKLKALVYPVLERNEEVKISIHSNSSTSLPLTFLLKEKD</sequence>
<protein>
    <recommendedName>
        <fullName evidence="1">DUF5675 domain-containing protein</fullName>
    </recommendedName>
</protein>
<proteinExistence type="predicted"/>
<evidence type="ECO:0000313" key="3">
    <source>
        <dbReference type="EMBL" id="SHH35507.1"/>
    </source>
</evidence>
<dbReference type="Proteomes" id="UP000237771">
    <property type="component" value="Unassembled WGS sequence"/>
</dbReference>
<dbReference type="InterPro" id="IPR043732">
    <property type="entry name" value="DUF5675"/>
</dbReference>
<dbReference type="Proteomes" id="UP000184384">
    <property type="component" value="Unassembled WGS sequence"/>
</dbReference>
<dbReference type="OrthoDB" id="707810at2"/>
<name>A0A1M5SA86_9FLAO</name>
<reference evidence="2 5" key="3">
    <citation type="submission" date="2018-03" db="EMBL/GenBank/DDBJ databases">
        <title>Genomic Encyclopedia of Archaeal and Bacterial Type Strains, Phase II (KMG-II): from individual species to whole genera.</title>
        <authorList>
            <person name="Goeker M."/>
        </authorList>
    </citation>
    <scope>NUCLEOTIDE SEQUENCE [LARGE SCALE GENOMIC DNA]</scope>
    <source>
        <strain evidence="2 5">DSM 17797</strain>
    </source>
</reference>
<dbReference type="EMBL" id="PVUB01000009">
    <property type="protein sequence ID" value="PRZ21268.1"/>
    <property type="molecule type" value="Genomic_DNA"/>
</dbReference>
<evidence type="ECO:0000313" key="4">
    <source>
        <dbReference type="Proteomes" id="UP000184384"/>
    </source>
</evidence>
<dbReference type="STRING" id="280093.SAMN05443373_111121"/>
<evidence type="ECO:0000313" key="5">
    <source>
        <dbReference type="Proteomes" id="UP000237771"/>
    </source>
</evidence>
<organism evidence="3 4">
    <name type="scientific">Flavobacterium granuli</name>
    <dbReference type="NCBI Taxonomy" id="280093"/>
    <lineage>
        <taxon>Bacteria</taxon>
        <taxon>Pseudomonadati</taxon>
        <taxon>Bacteroidota</taxon>
        <taxon>Flavobacteriia</taxon>
        <taxon>Flavobacteriales</taxon>
        <taxon>Flavobacteriaceae</taxon>
        <taxon>Flavobacterium</taxon>
    </lineage>
</organism>
<dbReference type="AlphaFoldDB" id="A0A1M5SA86"/>
<feature type="domain" description="DUF5675" evidence="1">
    <location>
        <begin position="5"/>
        <end position="115"/>
    </location>
</feature>
<dbReference type="EMBL" id="FQWO01000011">
    <property type="protein sequence ID" value="SHH35507.1"/>
    <property type="molecule type" value="Genomic_DNA"/>
</dbReference>
<dbReference type="Pfam" id="PF18925">
    <property type="entry name" value="DUF5675"/>
    <property type="match status" value="1"/>
</dbReference>
<reference evidence="3" key="2">
    <citation type="submission" date="2016-11" db="EMBL/GenBank/DDBJ databases">
        <authorList>
            <person name="Jaros S."/>
            <person name="Januszkiewicz K."/>
            <person name="Wedrychowicz H."/>
        </authorList>
    </citation>
    <scope>NUCLEOTIDE SEQUENCE [LARGE SCALE GENOMIC DNA]</scope>
    <source>
        <strain evidence="3">DSM 19729</strain>
    </source>
</reference>
<gene>
    <name evidence="2" type="ORF">BC624_109121</name>
    <name evidence="3" type="ORF">SAMN05443373_111121</name>
</gene>